<dbReference type="PATRIC" id="fig|656179.3.peg.4002"/>
<dbReference type="Pfam" id="PF00596">
    <property type="entry name" value="Aldolase_II"/>
    <property type="match status" value="1"/>
</dbReference>
<name>A0A0H3WU28_9BURK</name>
<sequence>MTTIFERPAFASLNQPDGMSDSEWAARCELAACYRVFDYLGWTELIYNHITLRLGDADPPAFLINPFGLHYSEVTPLNLVKVDAAGNILGHSDYPINPAGFTVHAALHNGLPGAHCVMHTHTTAGVAVACSAAGLRSDNFYSAQLQERVAYHDFEGVTVNPEEGPRLIRNIAGKRAVILRNHGLLSWGGSIPEAFTYLWTLNRACEIQLATSAMGPSLAIGPEITAKCARDALQFDPAFGAGRDVFDALVRMAFRRDSSM</sequence>
<accession>A0A0H3WU28</accession>
<dbReference type="GO" id="GO:0051015">
    <property type="term" value="F:actin filament binding"/>
    <property type="evidence" value="ECO:0007669"/>
    <property type="project" value="TreeGrafter"/>
</dbReference>
<proteinExistence type="inferred from homology"/>
<evidence type="ECO:0000313" key="3">
    <source>
        <dbReference type="EMBL" id="AKM31719.1"/>
    </source>
</evidence>
<dbReference type="GO" id="GO:0005856">
    <property type="term" value="C:cytoskeleton"/>
    <property type="evidence" value="ECO:0007669"/>
    <property type="project" value="TreeGrafter"/>
</dbReference>
<gene>
    <name evidence="3" type="ORF">AB870_18780</name>
</gene>
<dbReference type="RefSeq" id="WP_047907492.1">
    <property type="nucleotide sequence ID" value="NZ_CP011807.3"/>
</dbReference>
<dbReference type="PANTHER" id="PTHR10672">
    <property type="entry name" value="ADDUCIN"/>
    <property type="match status" value="1"/>
</dbReference>
<dbReference type="OrthoDB" id="8859181at2"/>
<dbReference type="STRING" id="656179.AB870_18780"/>
<evidence type="ECO:0000256" key="1">
    <source>
        <dbReference type="ARBA" id="ARBA00037961"/>
    </source>
</evidence>
<dbReference type="SMART" id="SM01007">
    <property type="entry name" value="Aldolase_II"/>
    <property type="match status" value="1"/>
</dbReference>
<dbReference type="KEGG" id="pfg:AB870_18780"/>
<dbReference type="SUPFAM" id="SSF53639">
    <property type="entry name" value="AraD/HMP-PK domain-like"/>
    <property type="match status" value="1"/>
</dbReference>
<reference evidence="3" key="1">
    <citation type="submission" date="2016-06" db="EMBL/GenBank/DDBJ databases">
        <title>Complete Genome Sequence of Pandoraea faecigallinarum DSM-23572.</title>
        <authorList>
            <person name="Yong D."/>
            <person name="Ee R."/>
            <person name="Lim Y.-L."/>
            <person name="Yin W.-F."/>
            <person name="Chan K.-G."/>
        </authorList>
    </citation>
    <scope>NUCLEOTIDE SEQUENCE</scope>
    <source>
        <strain evidence="3">DSM 23572</strain>
    </source>
</reference>
<dbReference type="Proteomes" id="UP000035651">
    <property type="component" value="Chromosome"/>
</dbReference>
<comment type="similarity">
    <text evidence="1">Belongs to the aldolase class II family.</text>
</comment>
<evidence type="ECO:0000313" key="4">
    <source>
        <dbReference type="Proteomes" id="UP000035651"/>
    </source>
</evidence>
<dbReference type="PANTHER" id="PTHR10672:SF3">
    <property type="entry name" value="PROTEIN HU-LI TAI SHAO"/>
    <property type="match status" value="1"/>
</dbReference>
<protein>
    <submittedName>
        <fullName evidence="3">Class II aldolase</fullName>
    </submittedName>
</protein>
<keyword evidence="4" id="KW-1185">Reference proteome</keyword>
<dbReference type="InterPro" id="IPR001303">
    <property type="entry name" value="Aldolase_II/adducin_N"/>
</dbReference>
<dbReference type="AlphaFoldDB" id="A0A0H3WU28"/>
<organism evidence="3 4">
    <name type="scientific">Pandoraea faecigallinarum</name>
    <dbReference type="NCBI Taxonomy" id="656179"/>
    <lineage>
        <taxon>Bacteria</taxon>
        <taxon>Pseudomonadati</taxon>
        <taxon>Pseudomonadota</taxon>
        <taxon>Betaproteobacteria</taxon>
        <taxon>Burkholderiales</taxon>
        <taxon>Burkholderiaceae</taxon>
        <taxon>Pandoraea</taxon>
    </lineage>
</organism>
<dbReference type="InterPro" id="IPR051017">
    <property type="entry name" value="Aldolase-II_Adducin_sf"/>
</dbReference>
<dbReference type="NCBIfam" id="NF005451">
    <property type="entry name" value="PRK07044.1"/>
    <property type="match status" value="1"/>
</dbReference>
<evidence type="ECO:0000259" key="2">
    <source>
        <dbReference type="SMART" id="SM01007"/>
    </source>
</evidence>
<dbReference type="EMBL" id="CP011807">
    <property type="protein sequence ID" value="AKM31719.1"/>
    <property type="molecule type" value="Genomic_DNA"/>
</dbReference>
<feature type="domain" description="Class II aldolase/adducin N-terminal" evidence="2">
    <location>
        <begin position="28"/>
        <end position="209"/>
    </location>
</feature>
<dbReference type="InterPro" id="IPR036409">
    <property type="entry name" value="Aldolase_II/adducin_N_sf"/>
</dbReference>
<dbReference type="Gene3D" id="3.40.225.10">
    <property type="entry name" value="Class II aldolase/adducin N-terminal domain"/>
    <property type="match status" value="1"/>
</dbReference>